<keyword evidence="1" id="KW-0732">Signal</keyword>
<feature type="chain" id="PRO_5017681403" evidence="1">
    <location>
        <begin position="34"/>
        <end position="542"/>
    </location>
</feature>
<dbReference type="InterPro" id="IPR001466">
    <property type="entry name" value="Beta-lactam-related"/>
</dbReference>
<feature type="domain" description="Peptidase S12 Pab87-related C-terminal" evidence="3">
    <location>
        <begin position="439"/>
        <end position="527"/>
    </location>
</feature>
<organism evidence="4">
    <name type="scientific">Halomonas campaniensis</name>
    <dbReference type="NCBI Taxonomy" id="213554"/>
    <lineage>
        <taxon>Bacteria</taxon>
        <taxon>Pseudomonadati</taxon>
        <taxon>Pseudomonadota</taxon>
        <taxon>Gammaproteobacteria</taxon>
        <taxon>Oceanospirillales</taxon>
        <taxon>Halomonadaceae</taxon>
        <taxon>Halomonas</taxon>
    </lineage>
</organism>
<name>A0A3D0KII5_9GAMM</name>
<keyword evidence="4" id="KW-0378">Hydrolase</keyword>
<dbReference type="AlphaFoldDB" id="A0A3D0KII5"/>
<dbReference type="SUPFAM" id="SSF56601">
    <property type="entry name" value="beta-lactamase/transpeptidase-like"/>
    <property type="match status" value="1"/>
</dbReference>
<dbReference type="InterPro" id="IPR021860">
    <property type="entry name" value="Peptidase_S12_Pab87-rel_C"/>
</dbReference>
<reference evidence="4" key="1">
    <citation type="journal article" date="2018" name="Nat. Biotechnol.">
        <title>A standardized bacterial taxonomy based on genome phylogeny substantially revises the tree of life.</title>
        <authorList>
            <person name="Parks D.H."/>
            <person name="Chuvochina M."/>
            <person name="Waite D.W."/>
            <person name="Rinke C."/>
            <person name="Skarshewski A."/>
            <person name="Chaumeil P.A."/>
            <person name="Hugenholtz P."/>
        </authorList>
    </citation>
    <scope>NUCLEOTIDE SEQUENCE [LARGE SCALE GENOMIC DNA]</scope>
    <source>
        <strain evidence="4">UBA11284</strain>
    </source>
</reference>
<dbReference type="GO" id="GO:0016787">
    <property type="term" value="F:hydrolase activity"/>
    <property type="evidence" value="ECO:0007669"/>
    <property type="project" value="UniProtKB-KW"/>
</dbReference>
<dbReference type="InterPro" id="IPR012338">
    <property type="entry name" value="Beta-lactam/transpept-like"/>
</dbReference>
<evidence type="ECO:0000259" key="2">
    <source>
        <dbReference type="Pfam" id="PF00144"/>
    </source>
</evidence>
<comment type="caution">
    <text evidence="4">The sequence shown here is derived from an EMBL/GenBank/DDBJ whole genome shotgun (WGS) entry which is preliminary data.</text>
</comment>
<dbReference type="EMBL" id="DOTR01000074">
    <property type="protein sequence ID" value="HCA03110.1"/>
    <property type="molecule type" value="Genomic_DNA"/>
</dbReference>
<dbReference type="PANTHER" id="PTHR46825:SF15">
    <property type="entry name" value="BETA-LACTAMASE-RELATED DOMAIN-CONTAINING PROTEIN"/>
    <property type="match status" value="1"/>
</dbReference>
<sequence length="542" mass="57172">MTTSKAARPLLTSALSALSAAAALLAFNAPLHAETLPAITLPDPAISPARVNLLPVPQARIDEAVASLDELAQDMLERTGVPGLAVAVVHGEETLLMRGWGLRAEGAEEQVDADTVFLLASLSKSVGATVVATQVSQGTVSWDDPVRNHLPWFDLGDPWVSNHVTIGDLYAHRSGLPDHAGDDLEDIGYDRRAVLERLAQLPMGQFRADYAYTNFGLTAAAEAVATATGKDWSTLSEEALYGPLGMEATSSRHSDYMARDNRAASHVPDANGFRVADLRQPDAQSPAGGVSSSVRDMAKWMKLVLSNGRFAEQQLIAPEALVPALSPHAISSRPGDAADRAGTYGYGFGVGVRPTGRVVVSHSGAFAFGAATSYSMLPDLGLGIIVLTNATPTGLPEALTASFLDLAEFGVEQRDWLAAYGPRIAPLSAPAGDLVGVTPPTEPTEARPADAYAGDYGNAYFGAAEVRETADGLVLEVGPAPQHLRLTHWDGDRFVAFPVTENQPEGSVSQVEFTMGADGKAETMTVEHLNEAGLGEFQRPFS</sequence>
<evidence type="ECO:0000259" key="3">
    <source>
        <dbReference type="Pfam" id="PF11954"/>
    </source>
</evidence>
<dbReference type="Pfam" id="PF00144">
    <property type="entry name" value="Beta-lactamase"/>
    <property type="match status" value="1"/>
</dbReference>
<dbReference type="Gene3D" id="2.40.128.600">
    <property type="match status" value="1"/>
</dbReference>
<accession>A0A3D0KII5</accession>
<dbReference type="InterPro" id="IPR050491">
    <property type="entry name" value="AmpC-like"/>
</dbReference>
<feature type="domain" description="Beta-lactamase-related" evidence="2">
    <location>
        <begin position="68"/>
        <end position="396"/>
    </location>
</feature>
<proteinExistence type="predicted"/>
<evidence type="ECO:0000256" key="1">
    <source>
        <dbReference type="SAM" id="SignalP"/>
    </source>
</evidence>
<dbReference type="PANTHER" id="PTHR46825">
    <property type="entry name" value="D-ALANYL-D-ALANINE-CARBOXYPEPTIDASE/ENDOPEPTIDASE AMPH"/>
    <property type="match status" value="1"/>
</dbReference>
<evidence type="ECO:0000313" key="4">
    <source>
        <dbReference type="EMBL" id="HCA03110.1"/>
    </source>
</evidence>
<dbReference type="Pfam" id="PF11954">
    <property type="entry name" value="DUF3471"/>
    <property type="match status" value="1"/>
</dbReference>
<gene>
    <name evidence="4" type="ORF">DEO68_13250</name>
</gene>
<feature type="signal peptide" evidence="1">
    <location>
        <begin position="1"/>
        <end position="33"/>
    </location>
</feature>
<dbReference type="Gene3D" id="3.40.710.10">
    <property type="entry name" value="DD-peptidase/beta-lactamase superfamily"/>
    <property type="match status" value="1"/>
</dbReference>
<protein>
    <submittedName>
        <fullName evidence="4">Serine hydrolase</fullName>
    </submittedName>
</protein>